<evidence type="ECO:0000259" key="1">
    <source>
        <dbReference type="Pfam" id="PF13472"/>
    </source>
</evidence>
<organism evidence="2">
    <name type="scientific">gut metagenome</name>
    <dbReference type="NCBI Taxonomy" id="749906"/>
    <lineage>
        <taxon>unclassified sequences</taxon>
        <taxon>metagenomes</taxon>
        <taxon>organismal metagenomes</taxon>
    </lineage>
</organism>
<dbReference type="InterPro" id="IPR036514">
    <property type="entry name" value="SGNH_hydro_sf"/>
</dbReference>
<reference evidence="2" key="1">
    <citation type="journal article" date="2012" name="PLoS ONE">
        <title>Gene sets for utilization of primary and secondary nutrition supplies in the distal gut of endangered iberian lynx.</title>
        <authorList>
            <person name="Alcaide M."/>
            <person name="Messina E."/>
            <person name="Richter M."/>
            <person name="Bargiela R."/>
            <person name="Peplies J."/>
            <person name="Huws S.A."/>
            <person name="Newbold C.J."/>
            <person name="Golyshin P.N."/>
            <person name="Simon M.A."/>
            <person name="Lopez G."/>
            <person name="Yakimov M.M."/>
            <person name="Ferrer M."/>
        </authorList>
    </citation>
    <scope>NUCLEOTIDE SEQUENCE</scope>
</reference>
<dbReference type="InterPro" id="IPR051532">
    <property type="entry name" value="Ester_Hydrolysis_Enzymes"/>
</dbReference>
<dbReference type="PANTHER" id="PTHR30383">
    <property type="entry name" value="THIOESTERASE 1/PROTEASE 1/LYSOPHOSPHOLIPASE L1"/>
    <property type="match status" value="1"/>
</dbReference>
<accession>J9G821</accession>
<keyword evidence="2" id="KW-0808">Transferase</keyword>
<gene>
    <name evidence="2" type="ORF">EVA_13971</name>
</gene>
<proteinExistence type="predicted"/>
<protein>
    <submittedName>
        <fullName evidence="2">Sialate-O-acetyltransferase</fullName>
    </submittedName>
</protein>
<dbReference type="SUPFAM" id="SSF52266">
    <property type="entry name" value="SGNH hydrolase"/>
    <property type="match status" value="1"/>
</dbReference>
<dbReference type="Gene3D" id="3.40.50.1110">
    <property type="entry name" value="SGNH hydrolase"/>
    <property type="match status" value="1"/>
</dbReference>
<dbReference type="AlphaFoldDB" id="J9G821"/>
<feature type="domain" description="SGNH hydrolase-type esterase" evidence="1">
    <location>
        <begin position="40"/>
        <end position="199"/>
    </location>
</feature>
<name>J9G821_9ZZZZ</name>
<dbReference type="Pfam" id="PF13472">
    <property type="entry name" value="Lipase_GDSL_2"/>
    <property type="match status" value="1"/>
</dbReference>
<dbReference type="GO" id="GO:0016740">
    <property type="term" value="F:transferase activity"/>
    <property type="evidence" value="ECO:0007669"/>
    <property type="project" value="UniProtKB-KW"/>
</dbReference>
<sequence length="211" mass="23963">MATGFAQNAAQNAAQHFSPYYYQRASLFEALPVEQNDILFVGNSITDGGEWHELFRQSNIKNRGISADTTDGLFDRLAPITQGKPAKIFLLIGINDVARGKTPAEIAEGIARIAHKIKTDTPDTKLYIQSVLPVTPYYNQFPNHTKRWKMVAEINRLVKNFTEKEQLPYVDLYTHFADESGQLKKEYSNDGLHLLGNGYLLWKKILMPYLQ</sequence>
<comment type="caution">
    <text evidence="2">The sequence shown here is derived from an EMBL/GenBank/DDBJ whole genome shotgun (WGS) entry which is preliminary data.</text>
</comment>
<dbReference type="InterPro" id="IPR013830">
    <property type="entry name" value="SGNH_hydro"/>
</dbReference>
<dbReference type="PANTHER" id="PTHR30383:SF5">
    <property type="entry name" value="SGNH HYDROLASE-TYPE ESTERASE DOMAIN-CONTAINING PROTEIN"/>
    <property type="match status" value="1"/>
</dbReference>
<dbReference type="GO" id="GO:0004622">
    <property type="term" value="F:phosphatidylcholine lysophospholipase activity"/>
    <property type="evidence" value="ECO:0007669"/>
    <property type="project" value="TreeGrafter"/>
</dbReference>
<evidence type="ECO:0000313" key="2">
    <source>
        <dbReference type="EMBL" id="EJW97937.1"/>
    </source>
</evidence>
<dbReference type="EMBL" id="AMCI01004517">
    <property type="protein sequence ID" value="EJW97937.1"/>
    <property type="molecule type" value="Genomic_DNA"/>
</dbReference>